<dbReference type="SUPFAM" id="SSF53850">
    <property type="entry name" value="Periplasmic binding protein-like II"/>
    <property type="match status" value="1"/>
</dbReference>
<dbReference type="Gene3D" id="3.40.190.290">
    <property type="match status" value="1"/>
</dbReference>
<keyword evidence="2" id="KW-0805">Transcription regulation</keyword>
<dbReference type="InterPro" id="IPR036388">
    <property type="entry name" value="WH-like_DNA-bd_sf"/>
</dbReference>
<dbReference type="FunFam" id="1.10.10.10:FF:000001">
    <property type="entry name" value="LysR family transcriptional regulator"/>
    <property type="match status" value="1"/>
</dbReference>
<dbReference type="Gene3D" id="1.10.10.10">
    <property type="entry name" value="Winged helix-like DNA-binding domain superfamily/Winged helix DNA-binding domain"/>
    <property type="match status" value="1"/>
</dbReference>
<dbReference type="PANTHER" id="PTHR30419:SF28">
    <property type="entry name" value="HTH-TYPE TRANSCRIPTIONAL REGULATOR BSDA"/>
    <property type="match status" value="1"/>
</dbReference>
<reference evidence="6 7" key="1">
    <citation type="submission" date="2016-10" db="EMBL/GenBank/DDBJ databases">
        <authorList>
            <person name="de Groot N.N."/>
        </authorList>
    </citation>
    <scope>NUCLEOTIDE SEQUENCE [LARGE SCALE GENOMIC DNA]</scope>
    <source>
        <strain evidence="6 7">DSM 21633</strain>
    </source>
</reference>
<dbReference type="InterPro" id="IPR036390">
    <property type="entry name" value="WH_DNA-bd_sf"/>
</dbReference>
<dbReference type="PANTHER" id="PTHR30419">
    <property type="entry name" value="HTH-TYPE TRANSCRIPTIONAL REGULATOR YBHD"/>
    <property type="match status" value="1"/>
</dbReference>
<keyword evidence="7" id="KW-1185">Reference proteome</keyword>
<dbReference type="STRING" id="571933.SAMN05216362_1564"/>
<dbReference type="CDD" id="cd08434">
    <property type="entry name" value="PBP2_GltC_like"/>
    <property type="match status" value="1"/>
</dbReference>
<protein>
    <submittedName>
        <fullName evidence="6">LysR family transcriptional regulator, transcription activator of glutamate synthase operon</fullName>
    </submittedName>
</protein>
<dbReference type="InterPro" id="IPR005119">
    <property type="entry name" value="LysR_subst-bd"/>
</dbReference>
<dbReference type="GO" id="GO:0003700">
    <property type="term" value="F:DNA-binding transcription factor activity"/>
    <property type="evidence" value="ECO:0007669"/>
    <property type="project" value="InterPro"/>
</dbReference>
<evidence type="ECO:0000256" key="1">
    <source>
        <dbReference type="ARBA" id="ARBA00009437"/>
    </source>
</evidence>
<evidence type="ECO:0000259" key="5">
    <source>
        <dbReference type="PROSITE" id="PS50931"/>
    </source>
</evidence>
<dbReference type="PROSITE" id="PS50931">
    <property type="entry name" value="HTH_LYSR"/>
    <property type="match status" value="1"/>
</dbReference>
<proteinExistence type="inferred from homology"/>
<dbReference type="InterPro" id="IPR000847">
    <property type="entry name" value="LysR_HTH_N"/>
</dbReference>
<evidence type="ECO:0000313" key="7">
    <source>
        <dbReference type="Proteomes" id="UP000199427"/>
    </source>
</evidence>
<dbReference type="SUPFAM" id="SSF46785">
    <property type="entry name" value="Winged helix' DNA-binding domain"/>
    <property type="match status" value="1"/>
</dbReference>
<dbReference type="GO" id="GO:0003677">
    <property type="term" value="F:DNA binding"/>
    <property type="evidence" value="ECO:0007669"/>
    <property type="project" value="UniProtKB-KW"/>
</dbReference>
<feature type="domain" description="HTH lysR-type" evidence="5">
    <location>
        <begin position="1"/>
        <end position="58"/>
    </location>
</feature>
<dbReference type="EMBL" id="FOES01000056">
    <property type="protein sequence ID" value="SER18468.1"/>
    <property type="molecule type" value="Genomic_DNA"/>
</dbReference>
<dbReference type="RefSeq" id="WP_091775961.1">
    <property type="nucleotide sequence ID" value="NZ_CAESCL010000005.1"/>
</dbReference>
<dbReference type="Pfam" id="PF00126">
    <property type="entry name" value="HTH_1"/>
    <property type="match status" value="1"/>
</dbReference>
<organism evidence="6 7">
    <name type="scientific">Piscibacillus halophilus</name>
    <dbReference type="NCBI Taxonomy" id="571933"/>
    <lineage>
        <taxon>Bacteria</taxon>
        <taxon>Bacillati</taxon>
        <taxon>Bacillota</taxon>
        <taxon>Bacilli</taxon>
        <taxon>Bacillales</taxon>
        <taxon>Bacillaceae</taxon>
        <taxon>Piscibacillus</taxon>
    </lineage>
</organism>
<evidence type="ECO:0000256" key="2">
    <source>
        <dbReference type="ARBA" id="ARBA00023015"/>
    </source>
</evidence>
<dbReference type="AlphaFoldDB" id="A0A1H9M467"/>
<evidence type="ECO:0000256" key="4">
    <source>
        <dbReference type="ARBA" id="ARBA00023163"/>
    </source>
</evidence>
<keyword evidence="3" id="KW-0238">DNA-binding</keyword>
<name>A0A1H9M467_9BACI</name>
<dbReference type="PRINTS" id="PR00039">
    <property type="entry name" value="HTHLYSR"/>
</dbReference>
<evidence type="ECO:0000256" key="3">
    <source>
        <dbReference type="ARBA" id="ARBA00023125"/>
    </source>
</evidence>
<dbReference type="OrthoDB" id="9803735at2"/>
<gene>
    <name evidence="6" type="ORF">SAMN05216362_1564</name>
</gene>
<keyword evidence="4" id="KW-0804">Transcription</keyword>
<sequence length="301" mass="33967">MELRQIKYFIKVAELEHVSEAAAELHVAQSAVSRQIANLEDELGVKLFIRGGRRIRLTPVGEIFLERVKSAMNELEKAEREIYEFLNPESGTIRLGFPTSLAAKTLPNVISAFRKEHPQIGFQLQQGTVNELTEAVIQGHIDIAFVSPVPSGQPQLQGHVFFTEKMMALLSKQHELVNEPYLRLDQLRHEPFVLFRQGYIIRDIVMKACSQVGFQPRIAFEGEDVDTIKGLVSAGLGVSVLPEITLNDMPMRDTKAIEIVEPDVTRTVGIVLPTNRSLAPSEKVFFDFLETYYNKLNQFGY</sequence>
<dbReference type="GO" id="GO:0005829">
    <property type="term" value="C:cytosol"/>
    <property type="evidence" value="ECO:0007669"/>
    <property type="project" value="TreeGrafter"/>
</dbReference>
<comment type="similarity">
    <text evidence="1">Belongs to the LysR transcriptional regulatory family.</text>
</comment>
<dbReference type="InterPro" id="IPR050950">
    <property type="entry name" value="HTH-type_LysR_regulators"/>
</dbReference>
<evidence type="ECO:0000313" key="6">
    <source>
        <dbReference type="EMBL" id="SER18468.1"/>
    </source>
</evidence>
<dbReference type="Pfam" id="PF03466">
    <property type="entry name" value="LysR_substrate"/>
    <property type="match status" value="1"/>
</dbReference>
<accession>A0A1H9M467</accession>
<dbReference type="Proteomes" id="UP000199427">
    <property type="component" value="Unassembled WGS sequence"/>
</dbReference>